<evidence type="ECO:0000256" key="2">
    <source>
        <dbReference type="ARBA" id="ARBA00022738"/>
    </source>
</evidence>
<evidence type="ECO:0000313" key="3">
    <source>
        <dbReference type="EMBL" id="OKH30981.1"/>
    </source>
</evidence>
<dbReference type="PANTHER" id="PTHR12697">
    <property type="entry name" value="PBS LYASE HEAT-LIKE PROTEIN"/>
    <property type="match status" value="1"/>
</dbReference>
<keyword evidence="2" id="KW-0605">Phycobilisome</keyword>
<dbReference type="InterPro" id="IPR016024">
    <property type="entry name" value="ARM-type_fold"/>
</dbReference>
<dbReference type="Proteomes" id="UP000185860">
    <property type="component" value="Unassembled WGS sequence"/>
</dbReference>
<proteinExistence type="predicted"/>
<dbReference type="GO" id="GO:0030089">
    <property type="term" value="C:phycobilisome"/>
    <property type="evidence" value="ECO:0007669"/>
    <property type="project" value="UniProtKB-KW"/>
</dbReference>
<dbReference type="SMART" id="SM00567">
    <property type="entry name" value="EZ_HEAT"/>
    <property type="match status" value="7"/>
</dbReference>
<organism evidence="3 4">
    <name type="scientific">[Phormidium ambiguum] IAM M-71</name>
    <dbReference type="NCBI Taxonomy" id="454136"/>
    <lineage>
        <taxon>Bacteria</taxon>
        <taxon>Bacillati</taxon>
        <taxon>Cyanobacteriota</taxon>
        <taxon>Cyanophyceae</taxon>
        <taxon>Oscillatoriophycideae</taxon>
        <taxon>Aerosakkonematales</taxon>
        <taxon>Aerosakkonemataceae</taxon>
        <taxon>Floridanema</taxon>
    </lineage>
</organism>
<dbReference type="SUPFAM" id="SSF48371">
    <property type="entry name" value="ARM repeat"/>
    <property type="match status" value="2"/>
</dbReference>
<evidence type="ECO:0008006" key="5">
    <source>
        <dbReference type="Google" id="ProtNLM"/>
    </source>
</evidence>
<sequence>MKKELGKLDFLAKAQIVAEQENWSLLNQCLQHLLQSKSLGVTNHQQILNWALEILNCGDFQDRWDVAKIFPSLGKQAIAPLIDILQDEDADEELRWFAVRILGEFHDSTVISALVDLLKTSDNEELSAMATTALANQGKSAITALVDLLTQEEWRLLAVRGLAHIRTKETITPLLSVVNDSQALVRAMAIEALGSFHDPLVLPVLLAALKDVAASVRKEAVIALGVRSDLKDRLNLVKVLKPLLWDFNLDVCQQTAIALGRLGTDETAEALFSLWESTVTPLPLQLQAIRALGWVETPLVIAYLKQIFLDDFTAANQQIDVQLLIWQEVITVLGQVQKPDLISIATQTLIDLLKSSHPAINLAEIRKKIAISLGLLADPQAVVCLQSLLSDRDSVVQLHAIAALRKFPDAIREAIPSQI</sequence>
<dbReference type="InterPro" id="IPR004155">
    <property type="entry name" value="PBS_lyase_HEAT"/>
</dbReference>
<dbReference type="STRING" id="454136.NIES2119_29745"/>
<dbReference type="Gene3D" id="1.25.10.10">
    <property type="entry name" value="Leucine-rich Repeat Variant"/>
    <property type="match status" value="3"/>
</dbReference>
<reference evidence="3 4" key="1">
    <citation type="submission" date="2016-11" db="EMBL/GenBank/DDBJ databases">
        <title>Draft Genome Sequences of Nine Cyanobacterial Strains from Diverse Habitats.</title>
        <authorList>
            <person name="Zhu T."/>
            <person name="Hou S."/>
            <person name="Lu X."/>
            <person name="Hess W.R."/>
        </authorList>
    </citation>
    <scope>NUCLEOTIDE SEQUENCE [LARGE SCALE GENOMIC DNA]</scope>
    <source>
        <strain evidence="3 4">IAM M-71</strain>
    </source>
</reference>
<dbReference type="Pfam" id="PF13646">
    <property type="entry name" value="HEAT_2"/>
    <property type="match status" value="3"/>
</dbReference>
<dbReference type="InterPro" id="IPR011989">
    <property type="entry name" value="ARM-like"/>
</dbReference>
<name>A0A1U7I443_9CYAN</name>
<dbReference type="PANTHER" id="PTHR12697:SF5">
    <property type="entry name" value="DEOXYHYPUSINE HYDROXYLASE"/>
    <property type="match status" value="1"/>
</dbReference>
<keyword evidence="1" id="KW-0042">Antenna complex</keyword>
<dbReference type="GO" id="GO:0016491">
    <property type="term" value="F:oxidoreductase activity"/>
    <property type="evidence" value="ECO:0007669"/>
    <property type="project" value="TreeGrafter"/>
</dbReference>
<accession>A0A1U7I443</accession>
<evidence type="ECO:0000313" key="4">
    <source>
        <dbReference type="Proteomes" id="UP000185860"/>
    </source>
</evidence>
<comment type="caution">
    <text evidence="3">The sequence shown here is derived from an EMBL/GenBank/DDBJ whole genome shotgun (WGS) entry which is preliminary data.</text>
</comment>
<gene>
    <name evidence="3" type="ORF">NIES2119_29745</name>
</gene>
<evidence type="ECO:0000256" key="1">
    <source>
        <dbReference type="ARBA" id="ARBA00022549"/>
    </source>
</evidence>
<dbReference type="EMBL" id="MRCE01000056">
    <property type="protein sequence ID" value="OKH30981.1"/>
    <property type="molecule type" value="Genomic_DNA"/>
</dbReference>
<dbReference type="AlphaFoldDB" id="A0A1U7I443"/>
<protein>
    <recommendedName>
        <fullName evidence="5">PBS lyase</fullName>
    </recommendedName>
</protein>